<dbReference type="InterPro" id="IPR019734">
    <property type="entry name" value="TPR_rpt"/>
</dbReference>
<dbReference type="EMBL" id="CP003060">
    <property type="protein sequence ID" value="AEP31315.1"/>
    <property type="molecule type" value="Genomic_DNA"/>
</dbReference>
<evidence type="ECO:0000313" key="4">
    <source>
        <dbReference type="Proteomes" id="UP000009282"/>
    </source>
</evidence>
<proteinExistence type="predicted"/>
<dbReference type="HOGENOM" id="CLU_390697_0_0_6"/>
<sequence>MANIQKTKFETSNAKNITFTIIAIFIVPLIVLLLIELSLRLVGVGHSYDFFDEIEINGAPYYQDNKLFANQFYPASLGIAPLNNTLKKERSSDSIRVYILGGSAAQGFPHRNHGVSRHLDAHLRAALPGKKIEIVNTAMTSVNSHVVYEVAKGIPPDSADYAVILMGNNEVVGPYGPSTFSQNFSSSITMIRAIQALKHSRIWQGMATLIQQARPAVDKEEIVWEGMQMFTEFSVPHDDPRLDAVYSHYETNLRDIIAILKDKGMHVVLSSVPVNLRHSAPFGSAHSPELTEAQGKKWDELNAKANEALTGQSWSAAITWLEELIAIDPEYADSHFLLATAYEKLNQFELSKRHYNKALDFDTLRFRTDSRLNQIIQSVADSEENNSFSFVDSLKAFDEVSAPYSPGWDLLHEHVHFDYYGNYVLAREFTRSIMNDMQGSMDYKKLSSTEAAQWIGFPNHETIEVMNRLEDMISQAPFIKQSNAGDLLESTKKRKQAIISEVGSPADVIERRKTLVSNGNADWKIHYELAALNKYLGNDDSVKYHYKEIFKQYPYNLESQVDFAEISSREQNFNEAIYYLEQALNYTRGNPEIIVKIHGLLGLNYLKINDYEKGSENLLHITSDYTDNIGATLRAYGLLIKSARENGFKNDLNRYVRDVQVYAERLIKQGKDLSYPLLYRRMAQIMSLAGRTNEAKVWQAKKPNKQ</sequence>
<evidence type="ECO:0000256" key="2">
    <source>
        <dbReference type="SAM" id="Phobius"/>
    </source>
</evidence>
<reference evidence="3 4" key="1">
    <citation type="journal article" date="2011" name="J. Bacteriol.">
        <title>Complete genome sequence of seawater bacterium Glaciecola nitratireducens FR1064T.</title>
        <authorList>
            <person name="Bian F."/>
            <person name="Qin Q.L."/>
            <person name="Xie B.B."/>
            <person name="Shu Y.L."/>
            <person name="Zhang X.Y."/>
            <person name="Yu Y."/>
            <person name="Chen B."/>
            <person name="Chen X.L."/>
            <person name="Zhou B.C."/>
            <person name="Zhang Y.Z."/>
        </authorList>
    </citation>
    <scope>NUCLEOTIDE SEQUENCE [LARGE SCALE GENOMIC DNA]</scope>
    <source>
        <strain evidence="4">JCM 12485 / KCTC 12276 / FR1064</strain>
    </source>
</reference>
<dbReference type="eggNOG" id="COG0457">
    <property type="taxonomic scope" value="Bacteria"/>
</dbReference>
<dbReference type="GO" id="GO:0016788">
    <property type="term" value="F:hydrolase activity, acting on ester bonds"/>
    <property type="evidence" value="ECO:0007669"/>
    <property type="project" value="UniProtKB-ARBA"/>
</dbReference>
<keyword evidence="4" id="KW-1185">Reference proteome</keyword>
<dbReference type="KEGG" id="gni:GNIT_3221"/>
<dbReference type="SUPFAM" id="SSF48452">
    <property type="entry name" value="TPR-like"/>
    <property type="match status" value="1"/>
</dbReference>
<keyword evidence="2" id="KW-0812">Transmembrane</keyword>
<dbReference type="SUPFAM" id="SSF52266">
    <property type="entry name" value="SGNH hydrolase"/>
    <property type="match status" value="1"/>
</dbReference>
<protein>
    <submittedName>
        <fullName evidence="3">Tetratricopeptide repeat domain protein</fullName>
    </submittedName>
</protein>
<keyword evidence="2" id="KW-0472">Membrane</keyword>
<organism evidence="3 4">
    <name type="scientific">Glaciecola nitratireducens (strain JCM 12485 / KCTC 12276 / FR1064)</name>
    <dbReference type="NCBI Taxonomy" id="1085623"/>
    <lineage>
        <taxon>Bacteria</taxon>
        <taxon>Pseudomonadati</taxon>
        <taxon>Pseudomonadota</taxon>
        <taxon>Gammaproteobacteria</taxon>
        <taxon>Alteromonadales</taxon>
        <taxon>Alteromonadaceae</taxon>
        <taxon>Brumicola</taxon>
    </lineage>
</organism>
<dbReference type="InterPro" id="IPR011990">
    <property type="entry name" value="TPR-like_helical_dom_sf"/>
</dbReference>
<accession>G4QE41</accession>
<dbReference type="OrthoDB" id="228932at2"/>
<dbReference type="eggNOG" id="COG2755">
    <property type="taxonomic scope" value="Bacteria"/>
</dbReference>
<dbReference type="RefSeq" id="WP_014110186.1">
    <property type="nucleotide sequence ID" value="NC_016041.1"/>
</dbReference>
<gene>
    <name evidence="3" type="ordered locus">GNIT_3221</name>
</gene>
<evidence type="ECO:0000313" key="3">
    <source>
        <dbReference type="EMBL" id="AEP31315.1"/>
    </source>
</evidence>
<keyword evidence="1" id="KW-0802">TPR repeat</keyword>
<dbReference type="Gene3D" id="1.25.40.10">
    <property type="entry name" value="Tetratricopeptide repeat domain"/>
    <property type="match status" value="2"/>
</dbReference>
<dbReference type="STRING" id="1085623.GNIT_3221"/>
<dbReference type="Pfam" id="PF13181">
    <property type="entry name" value="TPR_8"/>
    <property type="match status" value="1"/>
</dbReference>
<evidence type="ECO:0000256" key="1">
    <source>
        <dbReference type="PROSITE-ProRule" id="PRU00339"/>
    </source>
</evidence>
<dbReference type="PROSITE" id="PS50005">
    <property type="entry name" value="TPR"/>
    <property type="match status" value="1"/>
</dbReference>
<feature type="repeat" description="TPR" evidence="1">
    <location>
        <begin position="332"/>
        <end position="365"/>
    </location>
</feature>
<dbReference type="Gene3D" id="3.40.50.1110">
    <property type="entry name" value="SGNH hydrolase"/>
    <property type="match status" value="1"/>
</dbReference>
<dbReference type="AlphaFoldDB" id="G4QE41"/>
<dbReference type="SMART" id="SM00028">
    <property type="entry name" value="TPR"/>
    <property type="match status" value="4"/>
</dbReference>
<name>G4QE41_GLANF</name>
<dbReference type="Proteomes" id="UP000009282">
    <property type="component" value="Chromosome"/>
</dbReference>
<keyword evidence="2" id="KW-1133">Transmembrane helix</keyword>
<dbReference type="InterPro" id="IPR036514">
    <property type="entry name" value="SGNH_hydro_sf"/>
</dbReference>
<feature type="transmembrane region" description="Helical" evidence="2">
    <location>
        <begin position="16"/>
        <end position="35"/>
    </location>
</feature>